<evidence type="ECO:0000313" key="3">
    <source>
        <dbReference type="EMBL" id="RPE08085.1"/>
    </source>
</evidence>
<feature type="signal peptide" evidence="1">
    <location>
        <begin position="1"/>
        <end position="20"/>
    </location>
</feature>
<dbReference type="InterPro" id="IPR001466">
    <property type="entry name" value="Beta-lactam-related"/>
</dbReference>
<comment type="caution">
    <text evidence="3">The sequence shown here is derived from an EMBL/GenBank/DDBJ whole genome shotgun (WGS) entry which is preliminary data.</text>
</comment>
<dbReference type="GO" id="GO:0016787">
    <property type="term" value="F:hydrolase activity"/>
    <property type="evidence" value="ECO:0007669"/>
    <property type="project" value="UniProtKB-KW"/>
</dbReference>
<evidence type="ECO:0000256" key="1">
    <source>
        <dbReference type="SAM" id="SignalP"/>
    </source>
</evidence>
<dbReference type="InterPro" id="IPR012338">
    <property type="entry name" value="Beta-lactam/transpept-like"/>
</dbReference>
<dbReference type="PANTHER" id="PTHR46825:SF9">
    <property type="entry name" value="BETA-LACTAMASE-RELATED DOMAIN-CONTAINING PROTEIN"/>
    <property type="match status" value="1"/>
</dbReference>
<dbReference type="AlphaFoldDB" id="A0A3N4PJT8"/>
<dbReference type="Pfam" id="PF00144">
    <property type="entry name" value="Beta-lactamase"/>
    <property type="match status" value="1"/>
</dbReference>
<dbReference type="PANTHER" id="PTHR46825">
    <property type="entry name" value="D-ALANYL-D-ALANINE-CARBOXYPEPTIDASE/ENDOPEPTIDASE AMPH"/>
    <property type="match status" value="1"/>
</dbReference>
<dbReference type="EMBL" id="RPDH01000002">
    <property type="protein sequence ID" value="RPE08085.1"/>
    <property type="molecule type" value="Genomic_DNA"/>
</dbReference>
<protein>
    <submittedName>
        <fullName evidence="3">Class A beta-lactamase-related serine hydrolase</fullName>
    </submittedName>
</protein>
<name>A0A3N4PJT8_9BACT</name>
<evidence type="ECO:0000313" key="4">
    <source>
        <dbReference type="Proteomes" id="UP000278351"/>
    </source>
</evidence>
<organism evidence="3 4">
    <name type="scientific">Chitinophaga lutea</name>
    <dbReference type="NCBI Taxonomy" id="2488634"/>
    <lineage>
        <taxon>Bacteria</taxon>
        <taxon>Pseudomonadati</taxon>
        <taxon>Bacteroidota</taxon>
        <taxon>Chitinophagia</taxon>
        <taxon>Chitinophagales</taxon>
        <taxon>Chitinophagaceae</taxon>
        <taxon>Chitinophaga</taxon>
    </lineage>
</organism>
<dbReference type="RefSeq" id="WP_123847085.1">
    <property type="nucleotide sequence ID" value="NZ_RPDH01000002.1"/>
</dbReference>
<feature type="chain" id="PRO_5018023397" evidence="1">
    <location>
        <begin position="21"/>
        <end position="535"/>
    </location>
</feature>
<sequence length="535" mass="58953">MKNVAMGTLFLLLVMRAPFASCQDSLVTAIDRLLAAEFVNDKPGGAVLVARNGKILYKKAFGMANLELDVPNSENTVFYIASNTKQMTAVAILQLMEQGKLSLQDTMGKYAPCPPPASGITIRQLLSHTSGIVVNVTAPGFKETAGKPLTEFAPGTKWNYSNTGYSVLGYIIEKVSGQPYGEYIQEHIFKPAGMTSSWVANNDRLVKNRAAGYTNGKRGYRNMPLENPAGFYASGGVQSTILDMYRWNEALRSGVLLKKTTLDLAFTPQQLANGDSTTYGFGWHIWDLRGSKSCRHGGAVPGFFSETLYLPVEGIFVVILQNSESIAPIGAYTRIIASMMTGNPYSFRETAMSQKALQGFEGLYANQHRELVNITAAEGKLYFQRPGGMKYQVKAATDHEFFFDRDYLWLEFERNAAKQTTGLLFSKVGIGANYWKKTDQPALKLYPERFSDSLMTLYAGVYAFAKDDSVFVEKSGGTIVLKSAGKTTHTLVPQTERGFTTFPGNLHVVFETPEGQEGALVLQDGKTKKRARKIR</sequence>
<accession>A0A3N4PJT8</accession>
<dbReference type="SUPFAM" id="SSF56601">
    <property type="entry name" value="beta-lactamase/transpeptidase-like"/>
    <property type="match status" value="1"/>
</dbReference>
<keyword evidence="1" id="KW-0732">Signal</keyword>
<keyword evidence="3" id="KW-0378">Hydrolase</keyword>
<dbReference type="OrthoDB" id="9793489at2"/>
<evidence type="ECO:0000259" key="2">
    <source>
        <dbReference type="Pfam" id="PF00144"/>
    </source>
</evidence>
<gene>
    <name evidence="3" type="ORF">EGT74_13520</name>
</gene>
<proteinExistence type="predicted"/>
<keyword evidence="4" id="KW-1185">Reference proteome</keyword>
<dbReference type="Proteomes" id="UP000278351">
    <property type="component" value="Unassembled WGS sequence"/>
</dbReference>
<feature type="domain" description="Beta-lactamase-related" evidence="2">
    <location>
        <begin position="40"/>
        <end position="325"/>
    </location>
</feature>
<dbReference type="Gene3D" id="3.40.710.10">
    <property type="entry name" value="DD-peptidase/beta-lactamase superfamily"/>
    <property type="match status" value="1"/>
</dbReference>
<dbReference type="InterPro" id="IPR050491">
    <property type="entry name" value="AmpC-like"/>
</dbReference>
<reference evidence="3 4" key="1">
    <citation type="submission" date="2018-11" db="EMBL/GenBank/DDBJ databases">
        <title>Chitinophaga lutea sp.nov., isolate from arsenic contaminated soil.</title>
        <authorList>
            <person name="Zong Y."/>
        </authorList>
    </citation>
    <scope>NUCLEOTIDE SEQUENCE [LARGE SCALE GENOMIC DNA]</scope>
    <source>
        <strain evidence="3 4">ZY74</strain>
    </source>
</reference>